<dbReference type="Proteomes" id="UP000016600">
    <property type="component" value="Unassembled WGS sequence"/>
</dbReference>
<gene>
    <name evidence="1" type="ORF">HMPREF1218_1888</name>
</gene>
<proteinExistence type="predicted"/>
<protein>
    <submittedName>
        <fullName evidence="1">PF10771 family protein</fullName>
    </submittedName>
</protein>
<reference evidence="1 2" key="1">
    <citation type="submission" date="2013-08" db="EMBL/GenBank/DDBJ databases">
        <authorList>
            <person name="Durkin A.S."/>
            <person name="Haft D.R."/>
            <person name="McCorrison J."/>
            <person name="Torralba M."/>
            <person name="Gillis M."/>
            <person name="Haft D.H."/>
            <person name="Methe B."/>
            <person name="Sutton G."/>
            <person name="Nelson K.E."/>
        </authorList>
    </citation>
    <scope>NUCLEOTIDE SEQUENCE [LARGE SCALE GENOMIC DNA]</scope>
    <source>
        <strain evidence="1 2">F0068</strain>
    </source>
</reference>
<sequence>MEKAVIGFNAGRVWRYLKDRGEADINKMCLDLGQSFDNISLAVGWLARENKVIIRRKDGALLISINNVEFAFG</sequence>
<dbReference type="EMBL" id="AWET01000006">
    <property type="protein sequence ID" value="ERK04044.1"/>
    <property type="molecule type" value="Genomic_DNA"/>
</dbReference>
<dbReference type="Gene3D" id="1.10.10.10">
    <property type="entry name" value="Winged helix-like DNA-binding domain superfamily/Winged helix DNA-binding domain"/>
    <property type="match status" value="1"/>
</dbReference>
<dbReference type="InterPro" id="IPR036388">
    <property type="entry name" value="WH-like_DNA-bd_sf"/>
</dbReference>
<dbReference type="RefSeq" id="WP_021582935.1">
    <property type="nucleotide sequence ID" value="NZ_AWET01000006.1"/>
</dbReference>
<organism evidence="1 2">
    <name type="scientific">Hoylesella pleuritidis F0068</name>
    <dbReference type="NCBI Taxonomy" id="1081904"/>
    <lineage>
        <taxon>Bacteria</taxon>
        <taxon>Pseudomonadati</taxon>
        <taxon>Bacteroidota</taxon>
        <taxon>Bacteroidia</taxon>
        <taxon>Bacteroidales</taxon>
        <taxon>Prevotellaceae</taxon>
        <taxon>Hoylesella</taxon>
    </lineage>
</organism>
<evidence type="ECO:0000313" key="2">
    <source>
        <dbReference type="Proteomes" id="UP000016600"/>
    </source>
</evidence>
<dbReference type="AlphaFoldDB" id="U2MXX1"/>
<accession>U2MXX1</accession>
<dbReference type="PATRIC" id="fig|1081904.3.peg.219"/>
<dbReference type="Pfam" id="PF10771">
    <property type="entry name" value="DUF2582"/>
    <property type="match status" value="1"/>
</dbReference>
<name>U2MXX1_9BACT</name>
<evidence type="ECO:0000313" key="1">
    <source>
        <dbReference type="EMBL" id="ERK04044.1"/>
    </source>
</evidence>
<keyword evidence="2" id="KW-1185">Reference proteome</keyword>
<dbReference type="InterPro" id="IPR019707">
    <property type="entry name" value="DUF2582"/>
</dbReference>
<comment type="caution">
    <text evidence="1">The sequence shown here is derived from an EMBL/GenBank/DDBJ whole genome shotgun (WGS) entry which is preliminary data.</text>
</comment>